<dbReference type="InterPro" id="IPR011042">
    <property type="entry name" value="6-blade_b-propeller_TolB-like"/>
</dbReference>
<dbReference type="PANTHER" id="PTHR11799">
    <property type="entry name" value="PARAOXONASE"/>
    <property type="match status" value="1"/>
</dbReference>
<sequence length="252" mass="25874">MRLDAGAVTFPHGIALDDAGAALAVIDHRDRRERSQLLVFPVGDNGALAAPEARKDDRLSRANDVAPDGQGGWLVSIDQGSESGLGRLLEVTVPLARAKIIRPGQYAPFAEGLAFANGIARLNDGRIVVAETRADRLTVLTPDGTVAARVPLDGPPDNVSALPDGRLAVAVLTGGLQLMLSRQEWLGVDPPGSRVVAVDPDGAGPARVLFDDPDSAILAAATSAVAAGDRLVIGSVADSALAVCPLPAAVSR</sequence>
<name>K9HTD5_9PROT</name>
<accession>K9HTD5</accession>
<dbReference type="STRING" id="1238182.C882_3914"/>
<dbReference type="RefSeq" id="WP_009540022.1">
    <property type="nucleotide sequence ID" value="NZ_ANHY01000006.1"/>
</dbReference>
<dbReference type="InterPro" id="IPR051288">
    <property type="entry name" value="Serum_paraoxonase/arylesterase"/>
</dbReference>
<evidence type="ECO:0000313" key="1">
    <source>
        <dbReference type="EMBL" id="EKV31541.1"/>
    </source>
</evidence>
<evidence type="ECO:0000313" key="2">
    <source>
        <dbReference type="Proteomes" id="UP000009881"/>
    </source>
</evidence>
<gene>
    <name evidence="1" type="ORF">C882_3914</name>
</gene>
<keyword evidence="2" id="KW-1185">Reference proteome</keyword>
<dbReference type="EMBL" id="ANHY01000006">
    <property type="protein sequence ID" value="EKV31541.1"/>
    <property type="molecule type" value="Genomic_DNA"/>
</dbReference>
<dbReference type="eggNOG" id="COG3386">
    <property type="taxonomic scope" value="Bacteria"/>
</dbReference>
<dbReference type="Proteomes" id="UP000009881">
    <property type="component" value="Unassembled WGS sequence"/>
</dbReference>
<protein>
    <submittedName>
        <fullName evidence="1">Uncharacterized protein</fullName>
    </submittedName>
</protein>
<dbReference type="AlphaFoldDB" id="K9HTD5"/>
<comment type="caution">
    <text evidence="1">The sequence shown here is derived from an EMBL/GenBank/DDBJ whole genome shotgun (WGS) entry which is preliminary data.</text>
</comment>
<proteinExistence type="predicted"/>
<dbReference type="PANTHER" id="PTHR11799:SF12">
    <property type="entry name" value="PARAOXONASE-RELATED"/>
    <property type="match status" value="1"/>
</dbReference>
<reference evidence="1 2" key="1">
    <citation type="journal article" date="2013" name="Genome Announc.">
        <title>Draft Genome Sequence of an Alphaproteobacterium, Caenispirillum salinarum AK4(T), Isolated from a Solar Saltern.</title>
        <authorList>
            <person name="Khatri I."/>
            <person name="Singh A."/>
            <person name="Korpole S."/>
            <person name="Pinnaka A.K."/>
            <person name="Subramanian S."/>
        </authorList>
    </citation>
    <scope>NUCLEOTIDE SEQUENCE [LARGE SCALE GENOMIC DNA]</scope>
    <source>
        <strain evidence="1 2">AK4</strain>
    </source>
</reference>
<dbReference type="OrthoDB" id="9775406at2"/>
<organism evidence="1 2">
    <name type="scientific">Caenispirillum salinarum AK4</name>
    <dbReference type="NCBI Taxonomy" id="1238182"/>
    <lineage>
        <taxon>Bacteria</taxon>
        <taxon>Pseudomonadati</taxon>
        <taxon>Pseudomonadota</taxon>
        <taxon>Alphaproteobacteria</taxon>
        <taxon>Rhodospirillales</taxon>
        <taxon>Novispirillaceae</taxon>
        <taxon>Caenispirillum</taxon>
    </lineage>
</organism>
<dbReference type="SUPFAM" id="SSF63829">
    <property type="entry name" value="Calcium-dependent phosphotriesterase"/>
    <property type="match status" value="1"/>
</dbReference>
<dbReference type="Gene3D" id="2.120.10.30">
    <property type="entry name" value="TolB, C-terminal domain"/>
    <property type="match status" value="1"/>
</dbReference>